<dbReference type="HOGENOM" id="CLU_189650_0_0_6"/>
<sequence length="88" mass="10224">MDWVAALHRHHDHSVSIFNQQNSRFCETVICDQCNSADGAAKRNLMLPKEFSFSPYEIGQFVITTPHGKHQINFHLAWSIYQQLNRPN</sequence>
<gene>
    <name evidence="1" type="ORF">F927_00153</name>
</gene>
<protein>
    <submittedName>
        <fullName evidence="1">Uncharacterized protein</fullName>
    </submittedName>
</protein>
<dbReference type="EMBL" id="APQQ01000003">
    <property type="protein sequence ID" value="ENW22050.1"/>
    <property type="molecule type" value="Genomic_DNA"/>
</dbReference>
<reference evidence="1 2" key="1">
    <citation type="submission" date="2013-02" db="EMBL/GenBank/DDBJ databases">
        <title>The Genome Sequence of Acinetobacter haemolyticus CIP 64.3.</title>
        <authorList>
            <consortium name="The Broad Institute Genome Sequencing Platform"/>
            <consortium name="The Broad Institute Genome Sequencing Center for Infectious Disease"/>
            <person name="Cerqueira G."/>
            <person name="Feldgarden M."/>
            <person name="Courvalin P."/>
            <person name="Perichon B."/>
            <person name="Grillot-Courvalin C."/>
            <person name="Clermont D."/>
            <person name="Rocha E."/>
            <person name="Yoon E.-J."/>
            <person name="Nemec A."/>
            <person name="Walker B."/>
            <person name="Young S.K."/>
            <person name="Zeng Q."/>
            <person name="Gargeya S."/>
            <person name="Fitzgerald M."/>
            <person name="Haas B."/>
            <person name="Abouelleil A."/>
            <person name="Alvarado L."/>
            <person name="Arachchi H.M."/>
            <person name="Berlin A.M."/>
            <person name="Chapman S.B."/>
            <person name="Dewar J."/>
            <person name="Goldberg J."/>
            <person name="Griggs A."/>
            <person name="Gujja S."/>
            <person name="Hansen M."/>
            <person name="Howarth C."/>
            <person name="Imamovic A."/>
            <person name="Larimer J."/>
            <person name="McCowan C."/>
            <person name="Murphy C."/>
            <person name="Neiman D."/>
            <person name="Pearson M."/>
            <person name="Priest M."/>
            <person name="Roberts A."/>
            <person name="Saif S."/>
            <person name="Shea T."/>
            <person name="Sisk P."/>
            <person name="Sykes S."/>
            <person name="Wortman J."/>
            <person name="Nusbaum C."/>
            <person name="Birren B."/>
        </authorList>
    </citation>
    <scope>NUCLEOTIDE SEQUENCE [LARGE SCALE GENOMIC DNA]</scope>
    <source>
        <strain evidence="1 2">CIP 64.3</strain>
    </source>
</reference>
<dbReference type="AlphaFoldDB" id="N9GRH3"/>
<keyword evidence="2" id="KW-1185">Reference proteome</keyword>
<name>N9GRH3_ACIHA</name>
<dbReference type="Proteomes" id="UP000017667">
    <property type="component" value="Unassembled WGS sequence"/>
</dbReference>
<proteinExistence type="predicted"/>
<comment type="caution">
    <text evidence="1">The sequence shown here is derived from an EMBL/GenBank/DDBJ whole genome shotgun (WGS) entry which is preliminary data.</text>
</comment>
<organism evidence="1 2">
    <name type="scientific">Acinetobacter haemolyticus CIP 64.3 = MTCC 9819</name>
    <dbReference type="NCBI Taxonomy" id="1217659"/>
    <lineage>
        <taxon>Bacteria</taxon>
        <taxon>Pseudomonadati</taxon>
        <taxon>Pseudomonadota</taxon>
        <taxon>Gammaproteobacteria</taxon>
        <taxon>Moraxellales</taxon>
        <taxon>Moraxellaceae</taxon>
        <taxon>Acinetobacter</taxon>
    </lineage>
</organism>
<evidence type="ECO:0000313" key="2">
    <source>
        <dbReference type="Proteomes" id="UP000017667"/>
    </source>
</evidence>
<evidence type="ECO:0000313" key="1">
    <source>
        <dbReference type="EMBL" id="ENW22050.1"/>
    </source>
</evidence>
<accession>N9GRH3</accession>